<dbReference type="eggNOG" id="KOG1241">
    <property type="taxonomic scope" value="Eukaryota"/>
</dbReference>
<evidence type="ECO:0000259" key="6">
    <source>
        <dbReference type="PROSITE" id="PS50166"/>
    </source>
</evidence>
<dbReference type="OrthoDB" id="1741608at2759"/>
<dbReference type="GO" id="GO:0031267">
    <property type="term" value="F:small GTPase binding"/>
    <property type="evidence" value="ECO:0007669"/>
    <property type="project" value="InterPro"/>
</dbReference>
<dbReference type="SMART" id="SM00913">
    <property type="entry name" value="IBN_N"/>
    <property type="match status" value="1"/>
</dbReference>
<evidence type="ECO:0000256" key="3">
    <source>
        <dbReference type="ARBA" id="ARBA00022490"/>
    </source>
</evidence>
<evidence type="ECO:0000256" key="1">
    <source>
        <dbReference type="ARBA" id="ARBA00004496"/>
    </source>
</evidence>
<keyword evidence="2" id="KW-0813">Transport</keyword>
<dbReference type="EMBL" id="CM002869">
    <property type="protein sequence ID" value="KFK44047.1"/>
    <property type="molecule type" value="Genomic_DNA"/>
</dbReference>
<dbReference type="GO" id="GO:0006606">
    <property type="term" value="P:protein import into nucleus"/>
    <property type="evidence" value="ECO:0007669"/>
    <property type="project" value="InterPro"/>
</dbReference>
<reference evidence="8" key="1">
    <citation type="journal article" date="2015" name="Nat. Plants">
        <title>Genome expansion of Arabis alpina linked with retrotransposition and reduced symmetric DNA methylation.</title>
        <authorList>
            <person name="Willing E.M."/>
            <person name="Rawat V."/>
            <person name="Mandakova T."/>
            <person name="Maumus F."/>
            <person name="James G.V."/>
            <person name="Nordstroem K.J."/>
            <person name="Becker C."/>
            <person name="Warthmann N."/>
            <person name="Chica C."/>
            <person name="Szarzynska B."/>
            <person name="Zytnicki M."/>
            <person name="Albani M.C."/>
            <person name="Kiefer C."/>
            <person name="Bergonzi S."/>
            <person name="Castaings L."/>
            <person name="Mateos J.L."/>
            <person name="Berns M.C."/>
            <person name="Bujdoso N."/>
            <person name="Piofczyk T."/>
            <person name="de Lorenzo L."/>
            <person name="Barrero-Sicilia C."/>
            <person name="Mateos I."/>
            <person name="Piednoel M."/>
            <person name="Hagmann J."/>
            <person name="Chen-Min-Tao R."/>
            <person name="Iglesias-Fernandez R."/>
            <person name="Schuster S.C."/>
            <person name="Alonso-Blanco C."/>
            <person name="Roudier F."/>
            <person name="Carbonero P."/>
            <person name="Paz-Ares J."/>
            <person name="Davis S.J."/>
            <person name="Pecinka A."/>
            <person name="Quesneville H."/>
            <person name="Colot V."/>
            <person name="Lysak M.A."/>
            <person name="Weigel D."/>
            <person name="Coupland G."/>
            <person name="Schneeberger K."/>
        </authorList>
    </citation>
    <scope>NUCLEOTIDE SEQUENCE [LARGE SCALE GENOMIC DNA]</scope>
    <source>
        <strain evidence="8">cv. Pajares</strain>
    </source>
</reference>
<accession>A0A087HPJ5</accession>
<dbReference type="PROSITE" id="PS50166">
    <property type="entry name" value="IMPORTIN_B_NT"/>
    <property type="match status" value="1"/>
</dbReference>
<organism evidence="7 8">
    <name type="scientific">Arabis alpina</name>
    <name type="common">Alpine rock-cress</name>
    <dbReference type="NCBI Taxonomy" id="50452"/>
    <lineage>
        <taxon>Eukaryota</taxon>
        <taxon>Viridiplantae</taxon>
        <taxon>Streptophyta</taxon>
        <taxon>Embryophyta</taxon>
        <taxon>Tracheophyta</taxon>
        <taxon>Spermatophyta</taxon>
        <taxon>Magnoliopsida</taxon>
        <taxon>eudicotyledons</taxon>
        <taxon>Gunneridae</taxon>
        <taxon>Pentapetalae</taxon>
        <taxon>rosids</taxon>
        <taxon>malvids</taxon>
        <taxon>Brassicales</taxon>
        <taxon>Brassicaceae</taxon>
        <taxon>Arabideae</taxon>
        <taxon>Arabis</taxon>
    </lineage>
</organism>
<dbReference type="Gene3D" id="1.25.10.10">
    <property type="entry name" value="Leucine-rich Repeat Variant"/>
    <property type="match status" value="1"/>
</dbReference>
<dbReference type="SUPFAM" id="SSF48371">
    <property type="entry name" value="ARM repeat"/>
    <property type="match status" value="1"/>
</dbReference>
<dbReference type="InterPro" id="IPR040122">
    <property type="entry name" value="Importin_beta"/>
</dbReference>
<dbReference type="PANTHER" id="PTHR10527">
    <property type="entry name" value="IMPORTIN BETA"/>
    <property type="match status" value="1"/>
</dbReference>
<keyword evidence="8" id="KW-1185">Reference proteome</keyword>
<dbReference type="Pfam" id="PF03810">
    <property type="entry name" value="IBN_N"/>
    <property type="match status" value="1"/>
</dbReference>
<protein>
    <recommendedName>
        <fullName evidence="6">Importin N-terminal domain-containing protein</fullName>
    </recommendedName>
</protein>
<dbReference type="OMA" id="SARQHEY"/>
<gene>
    <name evidence="7" type="ordered locus">AALP_Aa1g208500</name>
</gene>
<evidence type="ECO:0000256" key="5">
    <source>
        <dbReference type="ARBA" id="ARBA00022927"/>
    </source>
</evidence>
<comment type="subcellular location">
    <subcellularLocation>
        <location evidence="1">Cytoplasm</location>
    </subcellularLocation>
</comment>
<keyword evidence="4" id="KW-0677">Repeat</keyword>
<dbReference type="InterPro" id="IPR016024">
    <property type="entry name" value="ARM-type_fold"/>
</dbReference>
<keyword evidence="3" id="KW-0963">Cytoplasm</keyword>
<dbReference type="InterPro" id="IPR011989">
    <property type="entry name" value="ARM-like"/>
</dbReference>
<feature type="domain" description="Importin N-terminal" evidence="6">
    <location>
        <begin position="23"/>
        <end position="90"/>
    </location>
</feature>
<dbReference type="AlphaFoldDB" id="A0A087HPJ5"/>
<evidence type="ECO:0000256" key="4">
    <source>
        <dbReference type="ARBA" id="ARBA00022737"/>
    </source>
</evidence>
<dbReference type="Gramene" id="KFK44047">
    <property type="protein sequence ID" value="KFK44047"/>
    <property type="gene ID" value="AALP_AA1G208500"/>
</dbReference>
<dbReference type="Proteomes" id="UP000029120">
    <property type="component" value="Chromosome 1"/>
</dbReference>
<name>A0A087HPJ5_ARAAL</name>
<keyword evidence="5" id="KW-0653">Protein transport</keyword>
<dbReference type="InterPro" id="IPR001494">
    <property type="entry name" value="Importin-beta_N"/>
</dbReference>
<evidence type="ECO:0000313" key="8">
    <source>
        <dbReference type="Proteomes" id="UP000029120"/>
    </source>
</evidence>
<proteinExistence type="predicted"/>
<evidence type="ECO:0000256" key="2">
    <source>
        <dbReference type="ARBA" id="ARBA00022448"/>
    </source>
</evidence>
<evidence type="ECO:0000313" key="7">
    <source>
        <dbReference type="EMBL" id="KFK44047.1"/>
    </source>
</evidence>
<dbReference type="GO" id="GO:0005737">
    <property type="term" value="C:cytoplasm"/>
    <property type="evidence" value="ECO:0007669"/>
    <property type="project" value="UniProtKB-SubCell"/>
</dbReference>
<sequence length="208" mass="23233">MAMEMTQFFVAAQSDDARVRNGAERSLVQFQEHHHFLLSLSFELANDHKPLESRQLAGILLKNSLSKQWIALNTVIKSQIKDLLLTTLASSASHTAAQVIAKVASIEISLKQWPQLVKSLLSNLSRQDSPNPLKQATLETLGYVFEEVSPEDLVQDNEESNYVFRAVVCGANRSQTSPELVLASINALLKALDYAHTKLEKRLHPHFC</sequence>